<evidence type="ECO:0000256" key="1">
    <source>
        <dbReference type="SAM" id="SignalP"/>
    </source>
</evidence>
<feature type="chain" id="PRO_5008400303" description="DUF4794 domain-containing protein" evidence="1">
    <location>
        <begin position="18"/>
        <end position="148"/>
    </location>
</feature>
<reference evidence="3" key="1">
    <citation type="submission" date="2014-03" db="EMBL/GenBank/DDBJ databases">
        <authorList>
            <person name="Aksoy S."/>
            <person name="Warren W."/>
            <person name="Wilson R.K."/>
        </authorList>
    </citation>
    <scope>NUCLEOTIDE SEQUENCE [LARGE SCALE GENOMIC DNA]</scope>
    <source>
        <strain evidence="3">IAEA</strain>
    </source>
</reference>
<evidence type="ECO:0008006" key="4">
    <source>
        <dbReference type="Google" id="ProtNLM"/>
    </source>
</evidence>
<organism evidence="2 3">
    <name type="scientific">Glossina brevipalpis</name>
    <dbReference type="NCBI Taxonomy" id="37001"/>
    <lineage>
        <taxon>Eukaryota</taxon>
        <taxon>Metazoa</taxon>
        <taxon>Ecdysozoa</taxon>
        <taxon>Arthropoda</taxon>
        <taxon>Hexapoda</taxon>
        <taxon>Insecta</taxon>
        <taxon>Pterygota</taxon>
        <taxon>Neoptera</taxon>
        <taxon>Endopterygota</taxon>
        <taxon>Diptera</taxon>
        <taxon>Brachycera</taxon>
        <taxon>Muscomorpha</taxon>
        <taxon>Hippoboscoidea</taxon>
        <taxon>Glossinidae</taxon>
        <taxon>Glossina</taxon>
    </lineage>
</organism>
<dbReference type="Proteomes" id="UP000091820">
    <property type="component" value="Unassembled WGS sequence"/>
</dbReference>
<feature type="signal peptide" evidence="1">
    <location>
        <begin position="1"/>
        <end position="17"/>
    </location>
</feature>
<keyword evidence="1" id="KW-0732">Signal</keyword>
<protein>
    <recommendedName>
        <fullName evidence="4">DUF4794 domain-containing protein</fullName>
    </recommendedName>
</protein>
<reference evidence="2" key="2">
    <citation type="submission" date="2020-05" db="UniProtKB">
        <authorList>
            <consortium name="EnsemblMetazoa"/>
        </authorList>
    </citation>
    <scope>IDENTIFICATION</scope>
    <source>
        <strain evidence="2">IAEA</strain>
    </source>
</reference>
<accession>A0A1A9WFK4</accession>
<evidence type="ECO:0000313" key="3">
    <source>
        <dbReference type="Proteomes" id="UP000091820"/>
    </source>
</evidence>
<dbReference type="STRING" id="37001.A0A1A9WFK4"/>
<keyword evidence="3" id="KW-1185">Reference proteome</keyword>
<dbReference type="EnsemblMetazoa" id="GBRI017932-RA">
    <property type="protein sequence ID" value="GBRI017932-PA"/>
    <property type="gene ID" value="GBRI017932"/>
</dbReference>
<proteinExistence type="predicted"/>
<evidence type="ECO:0000313" key="2">
    <source>
        <dbReference type="EnsemblMetazoa" id="GBRI017932-PA"/>
    </source>
</evidence>
<dbReference type="AlphaFoldDB" id="A0A1A9WFK4"/>
<name>A0A1A9WFK4_9MUSC</name>
<dbReference type="VEuPathDB" id="VectorBase:GBRI017932"/>
<sequence length="148" mass="16649">MLLFCVIVSLSWTTLTAAPFQKLEPIPGYVPVYIREGDTALNEINPDLAEAFQEDKFPKIPTEELKNLGHGENKDEEKIEIFQAKDALINRKEELEATENKELVITQEIEGRKPNKTESVSTDISSVAVVETIEAKPNESFIKESSKE</sequence>